<accession>A0A8H3BDR5</accession>
<organism evidence="2 3">
    <name type="scientific">Rhizoctonia solani</name>
    <dbReference type="NCBI Taxonomy" id="456999"/>
    <lineage>
        <taxon>Eukaryota</taxon>
        <taxon>Fungi</taxon>
        <taxon>Dikarya</taxon>
        <taxon>Basidiomycota</taxon>
        <taxon>Agaricomycotina</taxon>
        <taxon>Agaricomycetes</taxon>
        <taxon>Cantharellales</taxon>
        <taxon>Ceratobasidiaceae</taxon>
        <taxon>Rhizoctonia</taxon>
    </lineage>
</organism>
<gene>
    <name evidence="2" type="ORF">RDB_LOCUS81199</name>
</gene>
<dbReference type="CDD" id="cd23715">
    <property type="entry name" value="beta-trefoil_Ricin_CCL2"/>
    <property type="match status" value="1"/>
</dbReference>
<feature type="domain" description="CCL2-like lectin" evidence="1">
    <location>
        <begin position="9"/>
        <end position="139"/>
    </location>
</feature>
<dbReference type="InterPro" id="IPR035992">
    <property type="entry name" value="Ricin_B-like_lectins"/>
</dbReference>
<evidence type="ECO:0000313" key="3">
    <source>
        <dbReference type="Proteomes" id="UP000663826"/>
    </source>
</evidence>
<dbReference type="Gene3D" id="2.80.10.50">
    <property type="match status" value="1"/>
</dbReference>
<dbReference type="InterPro" id="IPR048746">
    <property type="entry name" value="CCL2-like_lectin"/>
</dbReference>
<dbReference type="AlphaFoldDB" id="A0A8H3BDR5"/>
<sequence>MPELYPSNGTYIIYNRVLSPNGKQLAMTFNGNGQSITATPLNAQDTKQQWVVQRYGPGRTGGSVYEIKPVENRNLEAGGSNNGTIVTIPVGSYVFSIYQDDTGYLIKNGDRQYPWALSPAADGSSVIASSDSADEKQRWWFQPV</sequence>
<name>A0A8H3BDR5_9AGAM</name>
<dbReference type="Pfam" id="PF21595">
    <property type="entry name" value="CCL2-like"/>
    <property type="match status" value="1"/>
</dbReference>
<evidence type="ECO:0000259" key="1">
    <source>
        <dbReference type="Pfam" id="PF21595"/>
    </source>
</evidence>
<protein>
    <recommendedName>
        <fullName evidence="1">CCL2-like lectin domain-containing protein</fullName>
    </recommendedName>
</protein>
<reference evidence="2" key="1">
    <citation type="submission" date="2021-01" db="EMBL/GenBank/DDBJ databases">
        <authorList>
            <person name="Kaushik A."/>
        </authorList>
    </citation>
    <scope>NUCLEOTIDE SEQUENCE</scope>
    <source>
        <strain evidence="2">AG1-1B</strain>
    </source>
</reference>
<dbReference type="SUPFAM" id="SSF50370">
    <property type="entry name" value="Ricin B-like lectins"/>
    <property type="match status" value="1"/>
</dbReference>
<evidence type="ECO:0000313" key="2">
    <source>
        <dbReference type="EMBL" id="CAE6454002.1"/>
    </source>
</evidence>
<comment type="caution">
    <text evidence="2">The sequence shown here is derived from an EMBL/GenBank/DDBJ whole genome shotgun (WGS) entry which is preliminary data.</text>
</comment>
<dbReference type="Proteomes" id="UP000663826">
    <property type="component" value="Unassembled WGS sequence"/>
</dbReference>
<proteinExistence type="predicted"/>
<dbReference type="EMBL" id="CAJMWQ010001509">
    <property type="protein sequence ID" value="CAE6454002.1"/>
    <property type="molecule type" value="Genomic_DNA"/>
</dbReference>